<dbReference type="Pfam" id="PF05517">
    <property type="entry name" value="p25-alpha"/>
    <property type="match status" value="1"/>
</dbReference>
<dbReference type="PANTHER" id="PTHR12932:SF9">
    <property type="entry name" value="TUBULIN POLYMERIZATION-PROMOTING PROTEIN HOMOLOG"/>
    <property type="match status" value="1"/>
</dbReference>
<organism evidence="3 4">
    <name type="scientific">Dryococelus australis</name>
    <dbReference type="NCBI Taxonomy" id="614101"/>
    <lineage>
        <taxon>Eukaryota</taxon>
        <taxon>Metazoa</taxon>
        <taxon>Ecdysozoa</taxon>
        <taxon>Arthropoda</taxon>
        <taxon>Hexapoda</taxon>
        <taxon>Insecta</taxon>
        <taxon>Pterygota</taxon>
        <taxon>Neoptera</taxon>
        <taxon>Polyneoptera</taxon>
        <taxon>Phasmatodea</taxon>
        <taxon>Verophasmatodea</taxon>
        <taxon>Anareolatae</taxon>
        <taxon>Phasmatidae</taxon>
        <taxon>Eurycanthinae</taxon>
        <taxon>Dryococelus</taxon>
    </lineage>
</organism>
<dbReference type="Proteomes" id="UP001159363">
    <property type="component" value="Chromosome 16"/>
</dbReference>
<proteinExistence type="inferred from homology"/>
<comment type="similarity">
    <text evidence="1">Belongs to the TPPP family.</text>
</comment>
<feature type="compositionally biased region" description="Polar residues" evidence="2">
    <location>
        <begin position="31"/>
        <end position="59"/>
    </location>
</feature>
<feature type="region of interest" description="Disordered" evidence="2">
    <location>
        <begin position="1"/>
        <end position="59"/>
    </location>
</feature>
<reference evidence="3 4" key="1">
    <citation type="submission" date="2023-02" db="EMBL/GenBank/DDBJ databases">
        <title>LHISI_Scaffold_Assembly.</title>
        <authorList>
            <person name="Stuart O.P."/>
            <person name="Cleave R."/>
            <person name="Magrath M.J.L."/>
            <person name="Mikheyev A.S."/>
        </authorList>
    </citation>
    <scope>NUCLEOTIDE SEQUENCE [LARGE SCALE GENOMIC DNA]</scope>
    <source>
        <strain evidence="3">Daus_M_001</strain>
        <tissue evidence="3">Leg muscle</tissue>
    </source>
</reference>
<comment type="caution">
    <text evidence="3">The sequence shown here is derived from an EMBL/GenBank/DDBJ whole genome shotgun (WGS) entry which is preliminary data.</text>
</comment>
<evidence type="ECO:0000256" key="1">
    <source>
        <dbReference type="ARBA" id="ARBA00010994"/>
    </source>
</evidence>
<dbReference type="SUPFAM" id="SSF47473">
    <property type="entry name" value="EF-hand"/>
    <property type="match status" value="1"/>
</dbReference>
<dbReference type="EMBL" id="JARBHB010000017">
    <property type="protein sequence ID" value="KAJ8865989.1"/>
    <property type="molecule type" value="Genomic_DNA"/>
</dbReference>
<gene>
    <name evidence="3" type="ORF">PR048_033513</name>
</gene>
<dbReference type="InterPro" id="IPR011992">
    <property type="entry name" value="EF-hand-dom_pair"/>
</dbReference>
<sequence>MSESGESVQAAVEHEHDHDHEPQEANHSKDTASCQSSDGTPASSTPGTPGSEKASSPSFKAQFRAFSKFGDSKSDGKHMTLSQSDKWMKQAKVIEAKKITTTDTGIYFKKFK</sequence>
<name>A0ABQ9G0H2_9NEOP</name>
<evidence type="ECO:0008006" key="5">
    <source>
        <dbReference type="Google" id="ProtNLM"/>
    </source>
</evidence>
<dbReference type="Gene3D" id="1.10.238.10">
    <property type="entry name" value="EF-hand"/>
    <property type="match status" value="1"/>
</dbReference>
<evidence type="ECO:0000313" key="3">
    <source>
        <dbReference type="EMBL" id="KAJ8865989.1"/>
    </source>
</evidence>
<keyword evidence="4" id="KW-1185">Reference proteome</keyword>
<protein>
    <recommendedName>
        <fullName evidence="5">PEST proteolytic signal-containing nuclear protein</fullName>
    </recommendedName>
</protein>
<evidence type="ECO:0000313" key="4">
    <source>
        <dbReference type="Proteomes" id="UP001159363"/>
    </source>
</evidence>
<feature type="compositionally biased region" description="Basic and acidic residues" evidence="2">
    <location>
        <begin position="12"/>
        <end position="30"/>
    </location>
</feature>
<accession>A0ABQ9G0H2</accession>
<evidence type="ECO:0000256" key="2">
    <source>
        <dbReference type="SAM" id="MobiDB-lite"/>
    </source>
</evidence>
<dbReference type="InterPro" id="IPR008907">
    <property type="entry name" value="TPP/p25"/>
</dbReference>
<dbReference type="PANTHER" id="PTHR12932">
    <property type="entry name" value="P25 ALPHA-RELATED"/>
    <property type="match status" value="1"/>
</dbReference>